<evidence type="ECO:0000256" key="4">
    <source>
        <dbReference type="ARBA" id="ARBA00022475"/>
    </source>
</evidence>
<gene>
    <name evidence="10" type="ORF">H9815_07910</name>
</gene>
<dbReference type="CDD" id="cd06550">
    <property type="entry name" value="TM_ABC_iron-siderophores_like"/>
    <property type="match status" value="1"/>
</dbReference>
<name>A0A9D2EDN1_9MICO</name>
<evidence type="ECO:0000313" key="11">
    <source>
        <dbReference type="Proteomes" id="UP000824037"/>
    </source>
</evidence>
<evidence type="ECO:0000256" key="6">
    <source>
        <dbReference type="ARBA" id="ARBA00022989"/>
    </source>
</evidence>
<proteinExistence type="inferred from homology"/>
<evidence type="ECO:0000256" key="8">
    <source>
        <dbReference type="SAM" id="MobiDB-lite"/>
    </source>
</evidence>
<feature type="transmembrane region" description="Helical" evidence="9">
    <location>
        <begin position="343"/>
        <end position="362"/>
    </location>
</feature>
<dbReference type="GO" id="GO:0022857">
    <property type="term" value="F:transmembrane transporter activity"/>
    <property type="evidence" value="ECO:0007669"/>
    <property type="project" value="InterPro"/>
</dbReference>
<dbReference type="Proteomes" id="UP000824037">
    <property type="component" value="Unassembled WGS sequence"/>
</dbReference>
<comment type="subcellular location">
    <subcellularLocation>
        <location evidence="1">Cell membrane</location>
        <topology evidence="1">Multi-pass membrane protein</topology>
    </subcellularLocation>
</comment>
<reference evidence="10" key="2">
    <citation type="submission" date="2021-04" db="EMBL/GenBank/DDBJ databases">
        <authorList>
            <person name="Gilroy R."/>
        </authorList>
    </citation>
    <scope>NUCLEOTIDE SEQUENCE</scope>
    <source>
        <strain evidence="10">ChiGjej4B4-7305</strain>
    </source>
</reference>
<dbReference type="InterPro" id="IPR037294">
    <property type="entry name" value="ABC_BtuC-like"/>
</dbReference>
<keyword evidence="5 9" id="KW-0812">Transmembrane</keyword>
<dbReference type="NCBIfam" id="TIGR03869">
    <property type="entry name" value="F420-0_ABCperm"/>
    <property type="match status" value="1"/>
</dbReference>
<keyword evidence="7 9" id="KW-0472">Membrane</keyword>
<evidence type="ECO:0000256" key="3">
    <source>
        <dbReference type="ARBA" id="ARBA00022448"/>
    </source>
</evidence>
<dbReference type="EMBL" id="DXBY01000135">
    <property type="protein sequence ID" value="HIZ35689.1"/>
    <property type="molecule type" value="Genomic_DNA"/>
</dbReference>
<sequence>MTRTEVAPTRAVQPAPAGRAGRPGRLAPWLLLALVLLVASALVALTIGPAAITPGEVLGSAWHHLLTWLSDHGLGIADPGTNPLSRIRDAIVWQGRAPRLLVAAAVGAGLALAGAVMQAITRNPLADPYLLGVSSGAALGAVAVLLLGFAVALPLAAFIGALLALGATLALAGIGGQLTPSRTILAGIAVAQGASALVSFAIVASAQGDSYREIINWLMGSVAGATWSSVVIAMAALVLIGTVLLARARTLDAFAFGDTAAASLGVNVSATRWLLLTLTALLVGAMVAVSGSIGFIGLVVPHVVRLLLGARHSRLLPVAAVVGAIFLLWADTGARSFFAPSEVPVGILTAAIGAPVFAWLLLRNRNRT</sequence>
<keyword evidence="3" id="KW-0813">Transport</keyword>
<comment type="caution">
    <text evidence="10">The sequence shown here is derived from an EMBL/GenBank/DDBJ whole genome shotgun (WGS) entry which is preliminary data.</text>
</comment>
<protein>
    <submittedName>
        <fullName evidence="10">Iron chelate uptake ABC transporter family permease subunit</fullName>
    </submittedName>
</protein>
<reference evidence="10" key="1">
    <citation type="journal article" date="2021" name="PeerJ">
        <title>Extensive microbial diversity within the chicken gut microbiome revealed by metagenomics and culture.</title>
        <authorList>
            <person name="Gilroy R."/>
            <person name="Ravi A."/>
            <person name="Getino M."/>
            <person name="Pursley I."/>
            <person name="Horton D.L."/>
            <person name="Alikhan N.F."/>
            <person name="Baker D."/>
            <person name="Gharbi K."/>
            <person name="Hall N."/>
            <person name="Watson M."/>
            <person name="Adriaenssens E.M."/>
            <person name="Foster-Nyarko E."/>
            <person name="Jarju S."/>
            <person name="Secka A."/>
            <person name="Antonio M."/>
            <person name="Oren A."/>
            <person name="Chaudhuri R.R."/>
            <person name="La Ragione R."/>
            <person name="Hildebrand F."/>
            <person name="Pallen M.J."/>
        </authorList>
    </citation>
    <scope>NUCLEOTIDE SEQUENCE</scope>
    <source>
        <strain evidence="10">ChiGjej4B4-7305</strain>
    </source>
</reference>
<dbReference type="AlphaFoldDB" id="A0A9D2EDN1"/>
<dbReference type="Pfam" id="PF01032">
    <property type="entry name" value="FecCD"/>
    <property type="match status" value="1"/>
</dbReference>
<dbReference type="PANTHER" id="PTHR30472:SF67">
    <property type="entry name" value="PERMEASE OF ABC TRANSPORTER-RELATED"/>
    <property type="match status" value="1"/>
</dbReference>
<evidence type="ECO:0000256" key="5">
    <source>
        <dbReference type="ARBA" id="ARBA00022692"/>
    </source>
</evidence>
<keyword evidence="4" id="KW-1003">Cell membrane</keyword>
<feature type="transmembrane region" description="Helical" evidence="9">
    <location>
        <begin position="226"/>
        <end position="246"/>
    </location>
</feature>
<dbReference type="InterPro" id="IPR000522">
    <property type="entry name" value="ABC_transptr_permease_BtuC"/>
</dbReference>
<evidence type="ECO:0000256" key="9">
    <source>
        <dbReference type="SAM" id="Phobius"/>
    </source>
</evidence>
<feature type="region of interest" description="Disordered" evidence="8">
    <location>
        <begin position="1"/>
        <end position="21"/>
    </location>
</feature>
<organism evidence="10 11">
    <name type="scientific">Candidatus Ruania gallistercoris</name>
    <dbReference type="NCBI Taxonomy" id="2838746"/>
    <lineage>
        <taxon>Bacteria</taxon>
        <taxon>Bacillati</taxon>
        <taxon>Actinomycetota</taxon>
        <taxon>Actinomycetes</taxon>
        <taxon>Micrococcales</taxon>
        <taxon>Ruaniaceae</taxon>
        <taxon>Ruania</taxon>
    </lineage>
</organism>
<dbReference type="FunFam" id="1.10.3470.10:FF:000001">
    <property type="entry name" value="Vitamin B12 ABC transporter permease BtuC"/>
    <property type="match status" value="1"/>
</dbReference>
<feature type="transmembrane region" description="Helical" evidence="9">
    <location>
        <begin position="184"/>
        <end position="206"/>
    </location>
</feature>
<dbReference type="PANTHER" id="PTHR30472">
    <property type="entry name" value="FERRIC ENTEROBACTIN TRANSPORT SYSTEM PERMEASE PROTEIN"/>
    <property type="match status" value="1"/>
</dbReference>
<accession>A0A9D2EDN1</accession>
<dbReference type="GO" id="GO:0005886">
    <property type="term" value="C:plasma membrane"/>
    <property type="evidence" value="ECO:0007669"/>
    <property type="project" value="UniProtKB-SubCell"/>
</dbReference>
<evidence type="ECO:0000256" key="7">
    <source>
        <dbReference type="ARBA" id="ARBA00023136"/>
    </source>
</evidence>
<evidence type="ECO:0000256" key="2">
    <source>
        <dbReference type="ARBA" id="ARBA00007935"/>
    </source>
</evidence>
<dbReference type="Gene3D" id="1.10.3470.10">
    <property type="entry name" value="ABC transporter involved in vitamin B12 uptake, BtuC"/>
    <property type="match status" value="1"/>
</dbReference>
<feature type="transmembrane region" description="Helical" evidence="9">
    <location>
        <begin position="253"/>
        <end position="275"/>
    </location>
</feature>
<dbReference type="SUPFAM" id="SSF81345">
    <property type="entry name" value="ABC transporter involved in vitamin B12 uptake, BtuC"/>
    <property type="match status" value="1"/>
</dbReference>
<comment type="similarity">
    <text evidence="2">Belongs to the binding-protein-dependent transport system permease family. FecCD subfamily.</text>
</comment>
<dbReference type="InterPro" id="IPR022410">
    <property type="entry name" value="ABC_transptr_permease_F420-0"/>
</dbReference>
<feature type="transmembrane region" description="Helical" evidence="9">
    <location>
        <begin position="29"/>
        <end position="52"/>
    </location>
</feature>
<feature type="transmembrane region" description="Helical" evidence="9">
    <location>
        <begin position="129"/>
        <end position="149"/>
    </location>
</feature>
<evidence type="ECO:0000313" key="10">
    <source>
        <dbReference type="EMBL" id="HIZ35689.1"/>
    </source>
</evidence>
<keyword evidence="6 9" id="KW-1133">Transmembrane helix</keyword>
<feature type="transmembrane region" description="Helical" evidence="9">
    <location>
        <begin position="315"/>
        <end position="331"/>
    </location>
</feature>
<evidence type="ECO:0000256" key="1">
    <source>
        <dbReference type="ARBA" id="ARBA00004651"/>
    </source>
</evidence>
<feature type="transmembrane region" description="Helical" evidence="9">
    <location>
        <begin position="155"/>
        <end position="172"/>
    </location>
</feature>
<dbReference type="GO" id="GO:0033214">
    <property type="term" value="P:siderophore-iron import into cell"/>
    <property type="evidence" value="ECO:0007669"/>
    <property type="project" value="TreeGrafter"/>
</dbReference>
<feature type="transmembrane region" description="Helical" evidence="9">
    <location>
        <begin position="281"/>
        <end position="308"/>
    </location>
</feature>
<feature type="transmembrane region" description="Helical" evidence="9">
    <location>
        <begin position="100"/>
        <end position="117"/>
    </location>
</feature>